<sequence>MTTPDSSGKGALRRFSASANFGPGFCPLPAGHCGAHVTRSRGVSGPQCWARDDAAAITRRCSDRAVASGATQVQDAAASAAGIPRYGGSALGATAFRADSGREVCRKRCHLAGSLCGSSRPSGCRSWDSSKNASPKNLSATSYPFFGAMVRKRSSSASPQPKKGKREKKEIHEKSKKKVQVEELPKKADKKEAIKEVPEAKLFKEKPKKVEESKKDDEDDWELLDDEELLRREQSRPSEAKKAPKEEPKKKELKPPSPKQKAVKENKVPSVLCSVSIVSGSSQQPLWLSVFRPNAHWGLPRCASSLHMPWRATALIGLTLNLAASFRPAIETEAEILSSSDSLDRNTSDLDACLTEHPEMQRAMQSGDVDAVRLLGAEPKTGLSLLCLSGKAVTPLELAVGGVRGTAGAASGLALAGALFEAPDSELALGLARLRRRLQAEAQKLPKLNRYWDPQNLSDGLDTLRSLVPRALHPTPEEQETVGDIPHNWITYYQVKIMGANAHSSQNASVRREMELLLSAQGFDSFARNYSLGAILLALILLVFGLLVYVSFRLRVFGWFEVPISMAEMLPGAFSPVRLADPDFDPCRQKKQLPYRFVKGQLIARPIPAWDSLDSFFQAVFGAYASWLLLCVRIPPEKDTFDEEYLTDDDEVIFRALCLFALEVWLLCYAGRYGDAFLLNLLYVCYARMASCVAACSIPTPMPEKTDCDAELMPGQEMDAAGAVTAVFGVQHGPRWARAQCSTRSTAAPNKTKKQRRLLRRRETSEREKAERAERQPDSGAELESKEAESPKDRHEEADAASPHSGSEIGGNFSDKFQQQLINAGIMHVNHAALLEHSVLSMVSCFLSVLFLMHLRWTFTSNFRGFYGASSPLQIVQAYGLPYSVDRLMAITAEVLLMWFCFERLYDISSLLHVASLSLRQRSAALRFMREHQPPWATGVREVPLEQAIVYCEEVVRCSDFALELSDARWQILHKPVEVIVSMTEALLFLAFLLITLPYLPLPSSLPLPPSLRSSLPQKPSFASLRSSLPFLEPILDPVIPLTVALAVVSPAVHALLQAHFANTEVARQRAILRSKAEAALSSAKEEEDVPFVQLRNSSREALAKATLRWSSGRALGLLEPILLLYFALTVVGLAVLTKLNFIIIYNTQLDAVVVVAAFSLRRCHGRGSPQRKRKRARTPTPPDARSPSKSSSSSSLGSKTPEDAAFAERSKERGLRSDSESEAKPEVFGPQKPSKPFGPERGVPERDPEGPPLAEAVLWPLPRLGDKPAQEESDKGKGKGKRPDMEKGFVSPFARDPPSAPTVAEPRGIPSPRQGSPRPASPRPKPEAKPDTTRRLVEDGYPTPLTASQPTLTPSQARVPAKPGLNSGRSTPKSVEGLVGGSDDDGGPLIPCPDCGRSFKADSLERHKKICKKVFQQKRKQFNSAANRLGEFENASLLIENASKIERQKDAPKEVPDKAAKKDKSVPKWKAQSLAFRQAILAAKGSSDPEAAKKAAELQKEINAANLASGGNVMESDMVRCPHCGRTFNKEAGERHIAICLKTFGKKLGNRGPGGQGGPGGKAGSSVTLSTGFQSEGQS</sequence>
<dbReference type="PANTHER" id="PTHR13555:SF36">
    <property type="entry name" value="ZINC FINGER C2HC DOMAIN-CONTAINING PROTEIN 1B"/>
    <property type="match status" value="1"/>
</dbReference>
<keyword evidence="1" id="KW-0479">Metal-binding</keyword>
<dbReference type="Pfam" id="PF13913">
    <property type="entry name" value="zf-C2HC_2"/>
    <property type="match status" value="2"/>
</dbReference>
<evidence type="ECO:0000256" key="4">
    <source>
        <dbReference type="ARBA" id="ARBA00022833"/>
    </source>
</evidence>
<dbReference type="PROSITE" id="PS52027">
    <property type="entry name" value="ZF_C2HC_C3H"/>
    <property type="match status" value="2"/>
</dbReference>
<feature type="compositionally biased region" description="Basic residues" evidence="6">
    <location>
        <begin position="1166"/>
        <end position="1178"/>
    </location>
</feature>
<feature type="compositionally biased region" description="Polar residues" evidence="6">
    <location>
        <begin position="1566"/>
        <end position="1580"/>
    </location>
</feature>
<evidence type="ECO:0000256" key="2">
    <source>
        <dbReference type="ARBA" id="ARBA00022737"/>
    </source>
</evidence>
<feature type="compositionally biased region" description="Polar residues" evidence="6">
    <location>
        <begin position="116"/>
        <end position="138"/>
    </location>
</feature>
<keyword evidence="3 5" id="KW-0863">Zinc-finger</keyword>
<feature type="transmembrane region" description="Helical" evidence="7">
    <location>
        <begin position="1115"/>
        <end position="1137"/>
    </location>
</feature>
<feature type="region of interest" description="Disordered" evidence="6">
    <location>
        <begin position="205"/>
        <end position="265"/>
    </location>
</feature>
<feature type="compositionally biased region" description="Basic and acidic residues" evidence="6">
    <location>
        <begin position="1325"/>
        <end position="1339"/>
    </location>
</feature>
<keyword evidence="7" id="KW-1133">Transmembrane helix</keyword>
<feature type="region of interest" description="Disordered" evidence="6">
    <location>
        <begin position="1166"/>
        <end position="1399"/>
    </location>
</feature>
<evidence type="ECO:0000256" key="3">
    <source>
        <dbReference type="ARBA" id="ARBA00022771"/>
    </source>
</evidence>
<feature type="region of interest" description="Disordered" evidence="6">
    <location>
        <begin position="738"/>
        <end position="811"/>
    </location>
</feature>
<evidence type="ECO:0000256" key="5">
    <source>
        <dbReference type="PROSITE-ProRule" id="PRU01371"/>
    </source>
</evidence>
<feature type="compositionally biased region" description="Basic and acidic residues" evidence="6">
    <location>
        <begin position="205"/>
        <end position="216"/>
    </location>
</feature>
<feature type="transmembrane region" description="Helical" evidence="7">
    <location>
        <begin position="979"/>
        <end position="1000"/>
    </location>
</feature>
<feature type="compositionally biased region" description="Basic and acidic residues" evidence="6">
    <location>
        <begin position="1201"/>
        <end position="1226"/>
    </location>
</feature>
<name>A0A812TZE5_9DINO</name>
<accession>A0A812TZE5</accession>
<dbReference type="Proteomes" id="UP000601435">
    <property type="component" value="Unassembled WGS sequence"/>
</dbReference>
<dbReference type="OrthoDB" id="445160at2759"/>
<feature type="transmembrane region" description="Helical" evidence="7">
    <location>
        <begin position="530"/>
        <end position="550"/>
    </location>
</feature>
<feature type="region of interest" description="Disordered" evidence="6">
    <location>
        <begin position="1549"/>
        <end position="1580"/>
    </location>
</feature>
<feature type="compositionally biased region" description="Gly residues" evidence="6">
    <location>
        <begin position="1552"/>
        <end position="1564"/>
    </location>
</feature>
<feature type="transmembrane region" description="Helical" evidence="7">
    <location>
        <begin position="1039"/>
        <end position="1061"/>
    </location>
</feature>
<feature type="transmembrane region" description="Helical" evidence="7">
    <location>
        <begin position="652"/>
        <end position="670"/>
    </location>
</feature>
<feature type="transmembrane region" description="Helical" evidence="7">
    <location>
        <begin position="839"/>
        <end position="859"/>
    </location>
</feature>
<dbReference type="InterPro" id="IPR049899">
    <property type="entry name" value="Znf_C2HC_C3H"/>
</dbReference>
<reference evidence="9" key="1">
    <citation type="submission" date="2021-02" db="EMBL/GenBank/DDBJ databases">
        <authorList>
            <person name="Dougan E. K."/>
            <person name="Rhodes N."/>
            <person name="Thang M."/>
            <person name="Chan C."/>
        </authorList>
    </citation>
    <scope>NUCLEOTIDE SEQUENCE</scope>
</reference>
<keyword evidence="4" id="KW-0862">Zinc</keyword>
<feature type="transmembrane region" description="Helical" evidence="7">
    <location>
        <begin position="615"/>
        <end position="632"/>
    </location>
</feature>
<feature type="compositionally biased region" description="Acidic residues" evidence="6">
    <location>
        <begin position="217"/>
        <end position="228"/>
    </location>
</feature>
<keyword evidence="7" id="KW-0472">Membrane</keyword>
<feature type="domain" description="C2HC/C3H-type" evidence="8">
    <location>
        <begin position="1518"/>
        <end position="1547"/>
    </location>
</feature>
<dbReference type="PANTHER" id="PTHR13555">
    <property type="entry name" value="C2H2 ZINC FINGER CGI-62-RELATED"/>
    <property type="match status" value="1"/>
</dbReference>
<evidence type="ECO:0000313" key="9">
    <source>
        <dbReference type="EMBL" id="CAE7549299.1"/>
    </source>
</evidence>
<comment type="caution">
    <text evidence="9">The sequence shown here is derived from an EMBL/GenBank/DDBJ whole genome shotgun (WGS) entry which is preliminary data.</text>
</comment>
<feature type="compositionally biased region" description="Basic and acidic residues" evidence="6">
    <location>
        <begin position="761"/>
        <end position="798"/>
    </location>
</feature>
<keyword evidence="7" id="KW-0812">Transmembrane</keyword>
<evidence type="ECO:0000259" key="8">
    <source>
        <dbReference type="PROSITE" id="PS52027"/>
    </source>
</evidence>
<gene>
    <name evidence="9" type="primary">ZC2HC1B</name>
    <name evidence="9" type="ORF">SNEC2469_LOCUS15822</name>
</gene>
<evidence type="ECO:0000313" key="10">
    <source>
        <dbReference type="Proteomes" id="UP000601435"/>
    </source>
</evidence>
<feature type="compositionally biased region" description="Basic and acidic residues" evidence="6">
    <location>
        <begin position="1265"/>
        <end position="1288"/>
    </location>
</feature>
<feature type="compositionally biased region" description="Polar residues" evidence="6">
    <location>
        <begin position="740"/>
        <end position="749"/>
    </location>
</feature>
<evidence type="ECO:0000256" key="1">
    <source>
        <dbReference type="ARBA" id="ARBA00022723"/>
    </source>
</evidence>
<organism evidence="9 10">
    <name type="scientific">Symbiodinium necroappetens</name>
    <dbReference type="NCBI Taxonomy" id="1628268"/>
    <lineage>
        <taxon>Eukaryota</taxon>
        <taxon>Sar</taxon>
        <taxon>Alveolata</taxon>
        <taxon>Dinophyceae</taxon>
        <taxon>Suessiales</taxon>
        <taxon>Symbiodiniaceae</taxon>
        <taxon>Symbiodinium</taxon>
    </lineage>
</organism>
<evidence type="ECO:0000256" key="7">
    <source>
        <dbReference type="SAM" id="Phobius"/>
    </source>
</evidence>
<keyword evidence="2" id="KW-0677">Repeat</keyword>
<feature type="compositionally biased region" description="Basic and acidic residues" evidence="6">
    <location>
        <begin position="167"/>
        <end position="192"/>
    </location>
</feature>
<dbReference type="EMBL" id="CAJNJA010025775">
    <property type="protein sequence ID" value="CAE7549299.1"/>
    <property type="molecule type" value="Genomic_DNA"/>
</dbReference>
<dbReference type="Gene3D" id="3.30.160.60">
    <property type="entry name" value="Classic Zinc Finger"/>
    <property type="match status" value="1"/>
</dbReference>
<feature type="compositionally biased region" description="Basic residues" evidence="6">
    <location>
        <begin position="751"/>
        <end position="760"/>
    </location>
</feature>
<proteinExistence type="predicted"/>
<protein>
    <submittedName>
        <fullName evidence="9">ZC2HC1B protein</fullName>
    </submittedName>
</protein>
<feature type="compositionally biased region" description="Basic and acidic residues" evidence="6">
    <location>
        <begin position="229"/>
        <end position="254"/>
    </location>
</feature>
<feature type="domain" description="C2HC/C3H-type" evidence="8">
    <location>
        <begin position="1389"/>
        <end position="1418"/>
    </location>
</feature>
<feature type="region of interest" description="Disordered" evidence="6">
    <location>
        <begin position="115"/>
        <end position="138"/>
    </location>
</feature>
<evidence type="ECO:0000256" key="6">
    <source>
        <dbReference type="SAM" id="MobiDB-lite"/>
    </source>
</evidence>
<dbReference type="InterPro" id="IPR026319">
    <property type="entry name" value="ZC2HC1A/B-like"/>
</dbReference>
<dbReference type="GO" id="GO:0008270">
    <property type="term" value="F:zinc ion binding"/>
    <property type="evidence" value="ECO:0007669"/>
    <property type="project" value="UniProtKB-KW"/>
</dbReference>
<feature type="region of interest" description="Disordered" evidence="6">
    <location>
        <begin position="1448"/>
        <end position="1467"/>
    </location>
</feature>
<feature type="compositionally biased region" description="Polar residues" evidence="6">
    <location>
        <begin position="1346"/>
        <end position="1357"/>
    </location>
</feature>
<keyword evidence="10" id="KW-1185">Reference proteome</keyword>
<feature type="region of interest" description="Disordered" evidence="6">
    <location>
        <begin position="151"/>
        <end position="192"/>
    </location>
</feature>
<feature type="compositionally biased region" description="Low complexity" evidence="6">
    <location>
        <begin position="1186"/>
        <end position="1199"/>
    </location>
</feature>